<keyword evidence="3" id="KW-1185">Reference proteome</keyword>
<dbReference type="EMBL" id="CATQJA010002663">
    <property type="protein sequence ID" value="CAJ0581829.1"/>
    <property type="molecule type" value="Genomic_DNA"/>
</dbReference>
<keyword evidence="1" id="KW-0732">Signal</keyword>
<feature type="non-terminal residue" evidence="2">
    <location>
        <position position="89"/>
    </location>
</feature>
<dbReference type="Proteomes" id="UP001177023">
    <property type="component" value="Unassembled WGS sequence"/>
</dbReference>
<protein>
    <submittedName>
        <fullName evidence="2">Uncharacterized protein</fullName>
    </submittedName>
</protein>
<gene>
    <name evidence="2" type="ORF">MSPICULIGERA_LOCUS19983</name>
</gene>
<feature type="signal peptide" evidence="1">
    <location>
        <begin position="1"/>
        <end position="24"/>
    </location>
</feature>
<sequence>MTGPFQLRCFAAPILLIVASSVCGSNFSDDYAKYTEIWSKISQPGFDGIEKMRKLADTADSILGLAGTLVQGAWNITTDDVSNDNQDQG</sequence>
<organism evidence="2 3">
    <name type="scientific">Mesorhabditis spiculigera</name>
    <dbReference type="NCBI Taxonomy" id="96644"/>
    <lineage>
        <taxon>Eukaryota</taxon>
        <taxon>Metazoa</taxon>
        <taxon>Ecdysozoa</taxon>
        <taxon>Nematoda</taxon>
        <taxon>Chromadorea</taxon>
        <taxon>Rhabditida</taxon>
        <taxon>Rhabditina</taxon>
        <taxon>Rhabditomorpha</taxon>
        <taxon>Rhabditoidea</taxon>
        <taxon>Rhabditidae</taxon>
        <taxon>Mesorhabditinae</taxon>
        <taxon>Mesorhabditis</taxon>
    </lineage>
</organism>
<proteinExistence type="predicted"/>
<reference evidence="2" key="1">
    <citation type="submission" date="2023-06" db="EMBL/GenBank/DDBJ databases">
        <authorList>
            <person name="Delattre M."/>
        </authorList>
    </citation>
    <scope>NUCLEOTIDE SEQUENCE</scope>
    <source>
        <strain evidence="2">AF72</strain>
    </source>
</reference>
<evidence type="ECO:0000313" key="3">
    <source>
        <dbReference type="Proteomes" id="UP001177023"/>
    </source>
</evidence>
<name>A0AA36D8N8_9BILA</name>
<evidence type="ECO:0000256" key="1">
    <source>
        <dbReference type="SAM" id="SignalP"/>
    </source>
</evidence>
<dbReference type="AlphaFoldDB" id="A0AA36D8N8"/>
<comment type="caution">
    <text evidence="2">The sequence shown here is derived from an EMBL/GenBank/DDBJ whole genome shotgun (WGS) entry which is preliminary data.</text>
</comment>
<accession>A0AA36D8N8</accession>
<evidence type="ECO:0000313" key="2">
    <source>
        <dbReference type="EMBL" id="CAJ0581829.1"/>
    </source>
</evidence>
<feature type="chain" id="PRO_5041316381" evidence="1">
    <location>
        <begin position="25"/>
        <end position="89"/>
    </location>
</feature>